<evidence type="ECO:0000256" key="2">
    <source>
        <dbReference type="ARBA" id="ARBA00022692"/>
    </source>
</evidence>
<sequence>MALSALQLAQLALHGAAFLCGIICASALTVTQGQFGGHCMLYGEVRPNGSKLMLAADSPASLCYFVSAVAVVAALAAFSALLHSIYSCCVDDGLCRDRTWLGVALVASAFILFFLMVVACILEAGINALCRSMLQMKLVPSCRDAQDRVWVAADSSRFYDNLYSTKATAWVNFFFWGLLLAVLLLQRRQDAPFRLLSRRDPEWSAETEAIIGGRGPRH</sequence>
<dbReference type="EMBL" id="AKHW03006649">
    <property type="protein sequence ID" value="KYO19236.1"/>
    <property type="molecule type" value="Genomic_DNA"/>
</dbReference>
<dbReference type="InterPro" id="IPR029776">
    <property type="entry name" value="TMEM179B"/>
</dbReference>
<keyword evidence="9" id="KW-1185">Reference proteome</keyword>
<feature type="transmembrane region" description="Helical" evidence="6">
    <location>
        <begin position="100"/>
        <end position="126"/>
    </location>
</feature>
<dbReference type="CTD" id="374395"/>
<keyword evidence="7" id="KW-0732">Signal</keyword>
<name>A0A151M416_ALLMI</name>
<organism evidence="8 9">
    <name type="scientific">Alligator mississippiensis</name>
    <name type="common">American alligator</name>
    <dbReference type="NCBI Taxonomy" id="8496"/>
    <lineage>
        <taxon>Eukaryota</taxon>
        <taxon>Metazoa</taxon>
        <taxon>Chordata</taxon>
        <taxon>Craniata</taxon>
        <taxon>Vertebrata</taxon>
        <taxon>Euteleostomi</taxon>
        <taxon>Archelosauria</taxon>
        <taxon>Archosauria</taxon>
        <taxon>Crocodylia</taxon>
        <taxon>Alligatoridae</taxon>
        <taxon>Alligatorinae</taxon>
        <taxon>Alligator</taxon>
    </lineage>
</organism>
<evidence type="ECO:0000256" key="3">
    <source>
        <dbReference type="ARBA" id="ARBA00022989"/>
    </source>
</evidence>
<evidence type="ECO:0000256" key="1">
    <source>
        <dbReference type="ARBA" id="ARBA00004141"/>
    </source>
</evidence>
<protein>
    <submittedName>
        <fullName evidence="8">Transmembrane protein 179B isoform A</fullName>
    </submittedName>
</protein>
<evidence type="ECO:0000256" key="6">
    <source>
        <dbReference type="SAM" id="Phobius"/>
    </source>
</evidence>
<proteinExistence type="inferred from homology"/>
<accession>A0A151M416</accession>
<dbReference type="GeneID" id="102563912"/>
<comment type="similarity">
    <text evidence="5">Belongs to the TMEM179 family.</text>
</comment>
<comment type="subcellular location">
    <subcellularLocation>
        <location evidence="1">Membrane</location>
        <topology evidence="1">Multi-pass membrane protein</topology>
    </subcellularLocation>
</comment>
<dbReference type="PANTHER" id="PTHR31056:SF1">
    <property type="entry name" value="TRANSMEMBRANE PROTEIN 179B"/>
    <property type="match status" value="1"/>
</dbReference>
<dbReference type="Proteomes" id="UP000050525">
    <property type="component" value="Unassembled WGS sequence"/>
</dbReference>
<dbReference type="OrthoDB" id="8914435at2759"/>
<reference evidence="8 9" key="1">
    <citation type="journal article" date="2012" name="Genome Biol.">
        <title>Sequencing three crocodilian genomes to illuminate the evolution of archosaurs and amniotes.</title>
        <authorList>
            <person name="St John J.A."/>
            <person name="Braun E.L."/>
            <person name="Isberg S.R."/>
            <person name="Miles L.G."/>
            <person name="Chong A.Y."/>
            <person name="Gongora J."/>
            <person name="Dalzell P."/>
            <person name="Moran C."/>
            <person name="Bed'hom B."/>
            <person name="Abzhanov A."/>
            <person name="Burgess S.C."/>
            <person name="Cooksey A.M."/>
            <person name="Castoe T.A."/>
            <person name="Crawford N.G."/>
            <person name="Densmore L.D."/>
            <person name="Drew J.C."/>
            <person name="Edwards S.V."/>
            <person name="Faircloth B.C."/>
            <person name="Fujita M.K."/>
            <person name="Greenwold M.J."/>
            <person name="Hoffmann F.G."/>
            <person name="Howard J.M."/>
            <person name="Iguchi T."/>
            <person name="Janes D.E."/>
            <person name="Khan S.Y."/>
            <person name="Kohno S."/>
            <person name="de Koning A.J."/>
            <person name="Lance S.L."/>
            <person name="McCarthy F.M."/>
            <person name="McCormack J.E."/>
            <person name="Merchant M.E."/>
            <person name="Peterson D.G."/>
            <person name="Pollock D.D."/>
            <person name="Pourmand N."/>
            <person name="Raney B.J."/>
            <person name="Roessler K.A."/>
            <person name="Sanford J.R."/>
            <person name="Sawyer R.H."/>
            <person name="Schmidt C.J."/>
            <person name="Triplett E.W."/>
            <person name="Tuberville T.D."/>
            <person name="Venegas-Anaya M."/>
            <person name="Howard J.T."/>
            <person name="Jarvis E.D."/>
            <person name="Guillette L.J.Jr."/>
            <person name="Glenn T.C."/>
            <person name="Green R.E."/>
            <person name="Ray D.A."/>
        </authorList>
    </citation>
    <scope>NUCLEOTIDE SEQUENCE [LARGE SCALE GENOMIC DNA]</scope>
    <source>
        <strain evidence="8">KSC_2009_1</strain>
    </source>
</reference>
<gene>
    <name evidence="8" type="primary">TMEM179B-1</name>
    <name evidence="8" type="ORF">Y1Q_0020193</name>
</gene>
<dbReference type="STRING" id="8496.A0A151M416"/>
<evidence type="ECO:0000313" key="8">
    <source>
        <dbReference type="EMBL" id="KYO19236.1"/>
    </source>
</evidence>
<evidence type="ECO:0000313" key="9">
    <source>
        <dbReference type="Proteomes" id="UP000050525"/>
    </source>
</evidence>
<feature type="chain" id="PRO_5043377275" evidence="7">
    <location>
        <begin position="28"/>
        <end position="218"/>
    </location>
</feature>
<evidence type="ECO:0000256" key="4">
    <source>
        <dbReference type="ARBA" id="ARBA00023136"/>
    </source>
</evidence>
<dbReference type="Pfam" id="PF26158">
    <property type="entry name" value="Claudin_TMEM179-179B"/>
    <property type="match status" value="1"/>
</dbReference>
<evidence type="ECO:0000256" key="5">
    <source>
        <dbReference type="ARBA" id="ARBA00093776"/>
    </source>
</evidence>
<comment type="caution">
    <text evidence="8">The sequence shown here is derived from an EMBL/GenBank/DDBJ whole genome shotgun (WGS) entry which is preliminary data.</text>
</comment>
<dbReference type="InterPro" id="IPR059010">
    <property type="entry name" value="TMEM179-179B"/>
</dbReference>
<evidence type="ECO:0000256" key="7">
    <source>
        <dbReference type="SAM" id="SignalP"/>
    </source>
</evidence>
<keyword evidence="2 6" id="KW-0812">Transmembrane</keyword>
<dbReference type="PANTHER" id="PTHR31056">
    <property type="entry name" value="TRANSMEMBRANE PROTEIN 179B"/>
    <property type="match status" value="1"/>
</dbReference>
<dbReference type="AlphaFoldDB" id="A0A151M416"/>
<feature type="transmembrane region" description="Helical" evidence="6">
    <location>
        <begin position="167"/>
        <end position="185"/>
    </location>
</feature>
<keyword evidence="3 6" id="KW-1133">Transmembrane helix</keyword>
<keyword evidence="4 6" id="KW-0472">Membrane</keyword>
<dbReference type="PhylomeDB" id="A0A151M416"/>
<feature type="signal peptide" evidence="7">
    <location>
        <begin position="1"/>
        <end position="27"/>
    </location>
</feature>
<feature type="transmembrane region" description="Helical" evidence="6">
    <location>
        <begin position="64"/>
        <end position="88"/>
    </location>
</feature>